<sequence>MTMRGGKSMALETGSGPPHAGSTVYGGAGDGDRARRQRCSSARRCLEEEAAAEVVKAHEEVAVPEGGNATVAAHQVVDGVCMARPSRTGRPTEEEENGGGTGPAAHQQAARLCSSFHASCLGRCS</sequence>
<dbReference type="AlphaFoldDB" id="K3YAU2"/>
<evidence type="ECO:0000313" key="3">
    <source>
        <dbReference type="Proteomes" id="UP000004995"/>
    </source>
</evidence>
<feature type="region of interest" description="Disordered" evidence="1">
    <location>
        <begin position="83"/>
        <end position="108"/>
    </location>
</feature>
<dbReference type="HOGENOM" id="CLU_1996575_0_0_1"/>
<name>K3YAU2_SETIT</name>
<evidence type="ECO:0000313" key="2">
    <source>
        <dbReference type="EnsemblPlants" id="KQK96507"/>
    </source>
</evidence>
<reference evidence="3" key="1">
    <citation type="journal article" date="2012" name="Nat. Biotechnol.">
        <title>Reference genome sequence of the model plant Setaria.</title>
        <authorList>
            <person name="Bennetzen J.L."/>
            <person name="Schmutz J."/>
            <person name="Wang H."/>
            <person name="Percifield R."/>
            <person name="Hawkins J."/>
            <person name="Pontaroli A.C."/>
            <person name="Estep M."/>
            <person name="Feng L."/>
            <person name="Vaughn J.N."/>
            <person name="Grimwood J."/>
            <person name="Jenkins J."/>
            <person name="Barry K."/>
            <person name="Lindquist E."/>
            <person name="Hellsten U."/>
            <person name="Deshpande S."/>
            <person name="Wang X."/>
            <person name="Wu X."/>
            <person name="Mitros T."/>
            <person name="Triplett J."/>
            <person name="Yang X."/>
            <person name="Ye C.Y."/>
            <person name="Mauro-Herrera M."/>
            <person name="Wang L."/>
            <person name="Li P."/>
            <person name="Sharma M."/>
            <person name="Sharma R."/>
            <person name="Ronald P.C."/>
            <person name="Panaud O."/>
            <person name="Kellogg E.A."/>
            <person name="Brutnell T.P."/>
            <person name="Doust A.N."/>
            <person name="Tuskan G.A."/>
            <person name="Rokhsar D."/>
            <person name="Devos K.M."/>
        </authorList>
    </citation>
    <scope>NUCLEOTIDE SEQUENCE [LARGE SCALE GENOMIC DNA]</scope>
    <source>
        <strain evidence="3">cv. Yugu1</strain>
    </source>
</reference>
<feature type="region of interest" description="Disordered" evidence="1">
    <location>
        <begin position="1"/>
        <end position="40"/>
    </location>
</feature>
<dbReference type="InParanoid" id="K3YAU2"/>
<proteinExistence type="predicted"/>
<dbReference type="Gramene" id="KQK96507">
    <property type="protein sequence ID" value="KQK96507"/>
    <property type="gene ID" value="SETIT_011334mg"/>
</dbReference>
<dbReference type="EnsemblPlants" id="KQK96507">
    <property type="protein sequence ID" value="KQK96507"/>
    <property type="gene ID" value="SETIT_011334mg"/>
</dbReference>
<evidence type="ECO:0000256" key="1">
    <source>
        <dbReference type="SAM" id="MobiDB-lite"/>
    </source>
</evidence>
<reference evidence="2" key="2">
    <citation type="submission" date="2018-08" db="UniProtKB">
        <authorList>
            <consortium name="EnsemblPlants"/>
        </authorList>
    </citation>
    <scope>IDENTIFICATION</scope>
    <source>
        <strain evidence="2">Yugu1</strain>
    </source>
</reference>
<organism evidence="2 3">
    <name type="scientific">Setaria italica</name>
    <name type="common">Foxtail millet</name>
    <name type="synonym">Panicum italicum</name>
    <dbReference type="NCBI Taxonomy" id="4555"/>
    <lineage>
        <taxon>Eukaryota</taxon>
        <taxon>Viridiplantae</taxon>
        <taxon>Streptophyta</taxon>
        <taxon>Embryophyta</taxon>
        <taxon>Tracheophyta</taxon>
        <taxon>Spermatophyta</taxon>
        <taxon>Magnoliopsida</taxon>
        <taxon>Liliopsida</taxon>
        <taxon>Poales</taxon>
        <taxon>Poaceae</taxon>
        <taxon>PACMAD clade</taxon>
        <taxon>Panicoideae</taxon>
        <taxon>Panicodae</taxon>
        <taxon>Paniceae</taxon>
        <taxon>Cenchrinae</taxon>
        <taxon>Setaria</taxon>
    </lineage>
</organism>
<dbReference type="EMBL" id="AGNK02004172">
    <property type="status" value="NOT_ANNOTATED_CDS"/>
    <property type="molecule type" value="Genomic_DNA"/>
</dbReference>
<protein>
    <submittedName>
        <fullName evidence="2">Uncharacterized protein</fullName>
    </submittedName>
</protein>
<keyword evidence="3" id="KW-1185">Reference proteome</keyword>
<dbReference type="Proteomes" id="UP000004995">
    <property type="component" value="Unassembled WGS sequence"/>
</dbReference>
<accession>K3YAU2</accession>